<dbReference type="AlphaFoldDB" id="A0A1G5XY37"/>
<dbReference type="Gene3D" id="3.40.50.150">
    <property type="entry name" value="Vaccinia Virus protein VP39"/>
    <property type="match status" value="1"/>
</dbReference>
<proteinExistence type="predicted"/>
<dbReference type="STRING" id="1165689.SAMN02927914_02637"/>
<dbReference type="GO" id="GO:0032259">
    <property type="term" value="P:methylation"/>
    <property type="evidence" value="ECO:0007669"/>
    <property type="project" value="UniProtKB-KW"/>
</dbReference>
<dbReference type="PANTHER" id="PTHR40036:SF1">
    <property type="entry name" value="MACROCIN O-METHYLTRANSFERASE"/>
    <property type="match status" value="1"/>
</dbReference>
<dbReference type="SUPFAM" id="SSF53335">
    <property type="entry name" value="S-adenosyl-L-methionine-dependent methyltransferases"/>
    <property type="match status" value="1"/>
</dbReference>
<evidence type="ECO:0000313" key="1">
    <source>
        <dbReference type="EMBL" id="SDA74545.1"/>
    </source>
</evidence>
<gene>
    <name evidence="1" type="ORF">SAMN02927914_02637</name>
</gene>
<dbReference type="Proteomes" id="UP000198588">
    <property type="component" value="Unassembled WGS sequence"/>
</dbReference>
<keyword evidence="1" id="KW-0808">Transferase</keyword>
<dbReference type="InterPro" id="IPR008884">
    <property type="entry name" value="TylF_MeTrfase"/>
</dbReference>
<accession>A0A1G5XY37</accession>
<protein>
    <submittedName>
        <fullName evidence="1">Methyltransferase domain-containing protein</fullName>
    </submittedName>
</protein>
<name>A0A1G5XY37_9HYPH</name>
<evidence type="ECO:0000313" key="2">
    <source>
        <dbReference type="Proteomes" id="UP000198588"/>
    </source>
</evidence>
<sequence length="235" mass="26933">MSKLTSFLERHGLKRKRQPSVVVLPERRMTQILHERCVIEGADFVAPHMDNALLFNDQQQIRTYAIEKVAKSGFLLEFGVFDGTSINHFADRLTARGDTRPIFGFDAFLGLQENWAGTDFQAKGQQFNRDGLVPRVRQNVSLMKGWIEDTLPTFLKQHQGPIAFIHVDTDTYTPCKAILTLCRDRLVSGSVILFDELLCYPGWRFGEWKALNEVLKPEQYTWAAFEEQRAALVIN</sequence>
<dbReference type="PANTHER" id="PTHR40036">
    <property type="entry name" value="MACROCIN O-METHYLTRANSFERASE"/>
    <property type="match status" value="1"/>
</dbReference>
<dbReference type="EMBL" id="FMXM01000007">
    <property type="protein sequence ID" value="SDA74545.1"/>
    <property type="molecule type" value="Genomic_DNA"/>
</dbReference>
<dbReference type="GO" id="GO:0008168">
    <property type="term" value="F:methyltransferase activity"/>
    <property type="evidence" value="ECO:0007669"/>
    <property type="project" value="UniProtKB-KW"/>
</dbReference>
<reference evidence="1 2" key="1">
    <citation type="submission" date="2016-10" db="EMBL/GenBank/DDBJ databases">
        <authorList>
            <person name="de Groot N.N."/>
        </authorList>
    </citation>
    <scope>NUCLEOTIDE SEQUENCE [LARGE SCALE GENOMIC DNA]</scope>
    <source>
        <strain evidence="1 2">CGMCC 1.12097</strain>
    </source>
</reference>
<dbReference type="InterPro" id="IPR029063">
    <property type="entry name" value="SAM-dependent_MTases_sf"/>
</dbReference>
<keyword evidence="1" id="KW-0489">Methyltransferase</keyword>
<dbReference type="Pfam" id="PF13578">
    <property type="entry name" value="Methyltransf_24"/>
    <property type="match status" value="1"/>
</dbReference>
<organism evidence="1 2">
    <name type="scientific">Mesorhizobium qingshengii</name>
    <dbReference type="NCBI Taxonomy" id="1165689"/>
    <lineage>
        <taxon>Bacteria</taxon>
        <taxon>Pseudomonadati</taxon>
        <taxon>Pseudomonadota</taxon>
        <taxon>Alphaproteobacteria</taxon>
        <taxon>Hyphomicrobiales</taxon>
        <taxon>Phyllobacteriaceae</taxon>
        <taxon>Mesorhizobium</taxon>
    </lineage>
</organism>